<dbReference type="GO" id="GO:0003700">
    <property type="term" value="F:DNA-binding transcription factor activity"/>
    <property type="evidence" value="ECO:0007669"/>
    <property type="project" value="InterPro"/>
</dbReference>
<evidence type="ECO:0000259" key="5">
    <source>
        <dbReference type="PROSITE" id="PS50987"/>
    </source>
</evidence>
<dbReference type="InterPro" id="IPR011991">
    <property type="entry name" value="ArsR-like_HTH"/>
</dbReference>
<feature type="domain" description="HTH arsR-type" evidence="5">
    <location>
        <begin position="1"/>
        <end position="87"/>
    </location>
</feature>
<dbReference type="EMBL" id="SPDS01000001">
    <property type="protein sequence ID" value="TFH56111.1"/>
    <property type="molecule type" value="Genomic_DNA"/>
</dbReference>
<feature type="compositionally biased region" description="Low complexity" evidence="4">
    <location>
        <begin position="146"/>
        <end position="158"/>
    </location>
</feature>
<comment type="caution">
    <text evidence="6">The sequence shown here is derived from an EMBL/GenBank/DDBJ whole genome shotgun (WGS) entry which is preliminary data.</text>
</comment>
<sequence>MLDLLEVASEPTRRRLVQLLGSGERAVTELAANFTVSRSAISQHLLLLIDAGLLHARKDGRSRYYSLDPAGITKLKALLDSFWNTELDLLVAEATELASFNGPPHQPPGEKPRASNEQSSSPLTPTPPLSMSPTRNGFAAGKPLPTASTCRSAAATASPWGLATRHRALSPKSSRASAWSSPWAGKVRMPCRPATRRFSSPWNRWRRARP</sequence>
<evidence type="ECO:0000256" key="3">
    <source>
        <dbReference type="ARBA" id="ARBA00023163"/>
    </source>
</evidence>
<accession>A0A4Y8TX16</accession>
<dbReference type="Pfam" id="PF01022">
    <property type="entry name" value="HTH_5"/>
    <property type="match status" value="1"/>
</dbReference>
<dbReference type="NCBIfam" id="NF033788">
    <property type="entry name" value="HTH_metalloreg"/>
    <property type="match status" value="1"/>
</dbReference>
<name>A0A4Y8TX16_9MICC</name>
<evidence type="ECO:0000313" key="6">
    <source>
        <dbReference type="EMBL" id="TFH56111.1"/>
    </source>
</evidence>
<dbReference type="InterPro" id="IPR036390">
    <property type="entry name" value="WH_DNA-bd_sf"/>
</dbReference>
<dbReference type="SMART" id="SM00418">
    <property type="entry name" value="HTH_ARSR"/>
    <property type="match status" value="1"/>
</dbReference>
<proteinExistence type="predicted"/>
<dbReference type="InterPro" id="IPR036388">
    <property type="entry name" value="WH-like_DNA-bd_sf"/>
</dbReference>
<dbReference type="GO" id="GO:0003677">
    <property type="term" value="F:DNA binding"/>
    <property type="evidence" value="ECO:0007669"/>
    <property type="project" value="UniProtKB-KW"/>
</dbReference>
<feature type="region of interest" description="Disordered" evidence="4">
    <location>
        <begin position="99"/>
        <end position="186"/>
    </location>
</feature>
<reference evidence="6 7" key="1">
    <citation type="submission" date="2019-03" db="EMBL/GenBank/DDBJ databases">
        <title>Glutamicibacter sp. LJH19 genome.</title>
        <authorList>
            <person name="Sinai Borker S."/>
            <person name="Kumar R."/>
        </authorList>
    </citation>
    <scope>NUCLEOTIDE SEQUENCE [LARGE SCALE GENOMIC DNA]</scope>
    <source>
        <strain evidence="6 7">LJH19</strain>
    </source>
</reference>
<feature type="compositionally biased region" description="Low complexity" evidence="4">
    <location>
        <begin position="170"/>
        <end position="184"/>
    </location>
</feature>
<keyword evidence="3" id="KW-0804">Transcription</keyword>
<protein>
    <submittedName>
        <fullName evidence="6">Transcriptional regulator</fullName>
    </submittedName>
</protein>
<organism evidence="6 7">
    <name type="scientific">Glutamicibacter arilaitensis</name>
    <dbReference type="NCBI Taxonomy" id="256701"/>
    <lineage>
        <taxon>Bacteria</taxon>
        <taxon>Bacillati</taxon>
        <taxon>Actinomycetota</taxon>
        <taxon>Actinomycetes</taxon>
        <taxon>Micrococcales</taxon>
        <taxon>Micrococcaceae</taxon>
        <taxon>Glutamicibacter</taxon>
    </lineage>
</organism>
<dbReference type="AlphaFoldDB" id="A0A4Y8TX16"/>
<keyword evidence="2" id="KW-0238">DNA-binding</keyword>
<dbReference type="SUPFAM" id="SSF46785">
    <property type="entry name" value="Winged helix' DNA-binding domain"/>
    <property type="match status" value="1"/>
</dbReference>
<dbReference type="Proteomes" id="UP000297638">
    <property type="component" value="Unassembled WGS sequence"/>
</dbReference>
<gene>
    <name evidence="6" type="ORF">EXY26_03355</name>
</gene>
<dbReference type="PANTHER" id="PTHR33154">
    <property type="entry name" value="TRANSCRIPTIONAL REGULATOR, ARSR FAMILY"/>
    <property type="match status" value="1"/>
</dbReference>
<dbReference type="InterPro" id="IPR051081">
    <property type="entry name" value="HTH_MetalResp_TranReg"/>
</dbReference>
<dbReference type="PRINTS" id="PR00778">
    <property type="entry name" value="HTHARSR"/>
</dbReference>
<dbReference type="InterPro" id="IPR001845">
    <property type="entry name" value="HTH_ArsR_DNA-bd_dom"/>
</dbReference>
<dbReference type="PROSITE" id="PS50987">
    <property type="entry name" value="HTH_ARSR_2"/>
    <property type="match status" value="1"/>
</dbReference>
<evidence type="ECO:0000256" key="4">
    <source>
        <dbReference type="SAM" id="MobiDB-lite"/>
    </source>
</evidence>
<dbReference type="CDD" id="cd00090">
    <property type="entry name" value="HTH_ARSR"/>
    <property type="match status" value="1"/>
</dbReference>
<evidence type="ECO:0000313" key="7">
    <source>
        <dbReference type="Proteomes" id="UP000297638"/>
    </source>
</evidence>
<dbReference type="PANTHER" id="PTHR33154:SF33">
    <property type="entry name" value="TRANSCRIPTIONAL REPRESSOR SDPR"/>
    <property type="match status" value="1"/>
</dbReference>
<evidence type="ECO:0000256" key="2">
    <source>
        <dbReference type="ARBA" id="ARBA00023125"/>
    </source>
</evidence>
<dbReference type="Gene3D" id="1.10.10.10">
    <property type="entry name" value="Winged helix-like DNA-binding domain superfamily/Winged helix DNA-binding domain"/>
    <property type="match status" value="1"/>
</dbReference>
<keyword evidence="1" id="KW-0805">Transcription regulation</keyword>
<evidence type="ECO:0000256" key="1">
    <source>
        <dbReference type="ARBA" id="ARBA00023015"/>
    </source>
</evidence>